<proteinExistence type="predicted"/>
<name>A0A4C1Y498_EUMVA</name>
<comment type="caution">
    <text evidence="2">The sequence shown here is derived from an EMBL/GenBank/DDBJ whole genome shotgun (WGS) entry which is preliminary data.</text>
</comment>
<sequence>MAHQLIQSPKGPKSVIKFGKLRGQPQNRAESRRVSPSPTTRCKLVAEISRLQGSRPALEAVLDTPVLRHVDGIRDFVESTD</sequence>
<organism evidence="2 3">
    <name type="scientific">Eumeta variegata</name>
    <name type="common">Bagworm moth</name>
    <name type="synonym">Eumeta japonica</name>
    <dbReference type="NCBI Taxonomy" id="151549"/>
    <lineage>
        <taxon>Eukaryota</taxon>
        <taxon>Metazoa</taxon>
        <taxon>Ecdysozoa</taxon>
        <taxon>Arthropoda</taxon>
        <taxon>Hexapoda</taxon>
        <taxon>Insecta</taxon>
        <taxon>Pterygota</taxon>
        <taxon>Neoptera</taxon>
        <taxon>Endopterygota</taxon>
        <taxon>Lepidoptera</taxon>
        <taxon>Glossata</taxon>
        <taxon>Ditrysia</taxon>
        <taxon>Tineoidea</taxon>
        <taxon>Psychidae</taxon>
        <taxon>Oiketicinae</taxon>
        <taxon>Eumeta</taxon>
    </lineage>
</organism>
<evidence type="ECO:0000313" key="3">
    <source>
        <dbReference type="Proteomes" id="UP000299102"/>
    </source>
</evidence>
<feature type="region of interest" description="Disordered" evidence="1">
    <location>
        <begin position="1"/>
        <end position="38"/>
    </location>
</feature>
<evidence type="ECO:0000313" key="2">
    <source>
        <dbReference type="EMBL" id="GBP70706.1"/>
    </source>
</evidence>
<accession>A0A4C1Y498</accession>
<keyword evidence="3" id="KW-1185">Reference proteome</keyword>
<gene>
    <name evidence="2" type="ORF">EVAR_56208_1</name>
</gene>
<dbReference type="AlphaFoldDB" id="A0A4C1Y498"/>
<protein>
    <submittedName>
        <fullName evidence="2">Uncharacterized protein</fullName>
    </submittedName>
</protein>
<evidence type="ECO:0000256" key="1">
    <source>
        <dbReference type="SAM" id="MobiDB-lite"/>
    </source>
</evidence>
<reference evidence="2 3" key="1">
    <citation type="journal article" date="2019" name="Commun. Biol.">
        <title>The bagworm genome reveals a unique fibroin gene that provides high tensile strength.</title>
        <authorList>
            <person name="Kono N."/>
            <person name="Nakamura H."/>
            <person name="Ohtoshi R."/>
            <person name="Tomita M."/>
            <person name="Numata K."/>
            <person name="Arakawa K."/>
        </authorList>
    </citation>
    <scope>NUCLEOTIDE SEQUENCE [LARGE SCALE GENOMIC DNA]</scope>
</reference>
<feature type="compositionally biased region" description="Polar residues" evidence="1">
    <location>
        <begin position="24"/>
        <end position="38"/>
    </location>
</feature>
<dbReference type="Proteomes" id="UP000299102">
    <property type="component" value="Unassembled WGS sequence"/>
</dbReference>
<dbReference type="EMBL" id="BGZK01001083">
    <property type="protein sequence ID" value="GBP70706.1"/>
    <property type="molecule type" value="Genomic_DNA"/>
</dbReference>